<name>A0AB34AJI3_STAUR</name>
<keyword evidence="2" id="KW-0479">Metal-binding</keyword>
<evidence type="ECO:0000256" key="2">
    <source>
        <dbReference type="ARBA" id="ARBA00022723"/>
    </source>
</evidence>
<evidence type="ECO:0000259" key="6">
    <source>
        <dbReference type="Pfam" id="PF04234"/>
    </source>
</evidence>
<dbReference type="PANTHER" id="PTHR34820:SF4">
    <property type="entry name" value="INNER MEMBRANE PROTEIN YEBZ"/>
    <property type="match status" value="1"/>
</dbReference>
<dbReference type="Pfam" id="PF04234">
    <property type="entry name" value="CopC"/>
    <property type="match status" value="1"/>
</dbReference>
<evidence type="ECO:0000313" key="8">
    <source>
        <dbReference type="Proteomes" id="UP000321839"/>
    </source>
</evidence>
<dbReference type="Gene3D" id="2.60.40.1220">
    <property type="match status" value="1"/>
</dbReference>
<evidence type="ECO:0000256" key="5">
    <source>
        <dbReference type="SAM" id="Phobius"/>
    </source>
</evidence>
<feature type="domain" description="CopC" evidence="6">
    <location>
        <begin position="33"/>
        <end position="127"/>
    </location>
</feature>
<keyword evidence="8" id="KW-1185">Reference proteome</keyword>
<evidence type="ECO:0000313" key="7">
    <source>
        <dbReference type="EMBL" id="GEQ03072.1"/>
    </source>
</evidence>
<feature type="transmembrane region" description="Helical" evidence="5">
    <location>
        <begin position="319"/>
        <end position="340"/>
    </location>
</feature>
<comment type="caution">
    <text evidence="7">The sequence shown here is derived from an EMBL/GenBank/DDBJ whole genome shotgun (WGS) entry which is preliminary data.</text>
</comment>
<feature type="transmembrane region" description="Helical" evidence="5">
    <location>
        <begin position="352"/>
        <end position="375"/>
    </location>
</feature>
<dbReference type="GO" id="GO:0005507">
    <property type="term" value="F:copper ion binding"/>
    <property type="evidence" value="ECO:0007669"/>
    <property type="project" value="InterPro"/>
</dbReference>
<feature type="transmembrane region" description="Helical" evidence="5">
    <location>
        <begin position="12"/>
        <end position="30"/>
    </location>
</feature>
<dbReference type="SUPFAM" id="SSF81296">
    <property type="entry name" value="E set domains"/>
    <property type="match status" value="1"/>
</dbReference>
<dbReference type="PANTHER" id="PTHR34820">
    <property type="entry name" value="INNER MEMBRANE PROTEIN YEBZ"/>
    <property type="match status" value="1"/>
</dbReference>
<sequence length="416" mass="46611">MQLTFKIHKFSYVIFIISLIIGIVTFSQQVSAHATLEKVTPAQNSVVENAPNEITLQFNEPVHSKYSSIKIYDDNGSELTEVKPSTTGSSQTLTFPIENLNKGTHSIKWHTMSADGHEINDSFEFSVGKQTANGIDTAPPFYEKADFWFGVTRFIIEGLLITLTGLYFVNRLAKRQSLPHLNFKTYTMPTILTLVMISVITVLIYMMTLSSDVVSDVLSLQKATLLQTPFILTMIAVIILLLLFTLKNMATSWYIFIPSLILIALSMSGHAWSQSVPIWSIFIRVIHITGISFWLGALIYLVVMVLGKKQFAVNQMRPFLLKVNISAVMLIVISGVLMSIDQTNVLTLWKNIQTWSVLLLIKILLTFVMMTLGFYQTTKALGKHRQTNRFALIIELSIGILLILAGVIMSQLNIPG</sequence>
<protein>
    <recommendedName>
        <fullName evidence="6">CopC domain-containing protein</fullName>
    </recommendedName>
</protein>
<dbReference type="Proteomes" id="UP000321839">
    <property type="component" value="Unassembled WGS sequence"/>
</dbReference>
<evidence type="ECO:0000256" key="4">
    <source>
        <dbReference type="ARBA" id="ARBA00023008"/>
    </source>
</evidence>
<reference evidence="7 8" key="1">
    <citation type="submission" date="2019-07" db="EMBL/GenBank/DDBJ databases">
        <title>Whole genome shotgun sequence of Staphylococcus cohnii subsp. urealyticus NBRC 109766.</title>
        <authorList>
            <person name="Hosoyama A."/>
            <person name="Uohara A."/>
            <person name="Ohji S."/>
            <person name="Ichikawa N."/>
        </authorList>
    </citation>
    <scope>NUCLEOTIDE SEQUENCE [LARGE SCALE GENOMIC DNA]</scope>
    <source>
        <strain evidence="7 8">NBRC 109766</strain>
    </source>
</reference>
<dbReference type="GO" id="GO:0005886">
    <property type="term" value="C:plasma membrane"/>
    <property type="evidence" value="ECO:0007669"/>
    <property type="project" value="TreeGrafter"/>
</dbReference>
<feature type="transmembrane region" description="Helical" evidence="5">
    <location>
        <begin position="253"/>
        <end position="272"/>
    </location>
</feature>
<proteinExistence type="predicted"/>
<gene>
    <name evidence="7" type="ORF">SCO02_15130</name>
</gene>
<accession>A0AB34AJI3</accession>
<evidence type="ECO:0000256" key="3">
    <source>
        <dbReference type="ARBA" id="ARBA00022729"/>
    </source>
</evidence>
<feature type="transmembrane region" description="Helical" evidence="5">
    <location>
        <begin position="278"/>
        <end position="307"/>
    </location>
</feature>
<keyword evidence="5" id="KW-0812">Transmembrane</keyword>
<feature type="transmembrane region" description="Helical" evidence="5">
    <location>
        <begin position="228"/>
        <end position="246"/>
    </location>
</feature>
<feature type="transmembrane region" description="Helical" evidence="5">
    <location>
        <begin position="387"/>
        <end position="409"/>
    </location>
</feature>
<dbReference type="InterPro" id="IPR014755">
    <property type="entry name" value="Cu-Rt/internalin_Ig-like"/>
</dbReference>
<comment type="subcellular location">
    <subcellularLocation>
        <location evidence="1">Cell envelope</location>
    </subcellularLocation>
</comment>
<dbReference type="InterPro" id="IPR007348">
    <property type="entry name" value="CopC_dom"/>
</dbReference>
<dbReference type="GO" id="GO:0006825">
    <property type="term" value="P:copper ion transport"/>
    <property type="evidence" value="ECO:0007669"/>
    <property type="project" value="InterPro"/>
</dbReference>
<feature type="transmembrane region" description="Helical" evidence="5">
    <location>
        <begin position="147"/>
        <end position="169"/>
    </location>
</feature>
<dbReference type="AlphaFoldDB" id="A0AB34AJI3"/>
<dbReference type="GO" id="GO:0046688">
    <property type="term" value="P:response to copper ion"/>
    <property type="evidence" value="ECO:0007669"/>
    <property type="project" value="InterPro"/>
</dbReference>
<organism evidence="7 8">
    <name type="scientific">Staphylococcus ureilyticus</name>
    <name type="common">Staphylococcus cohnii subsp. urealyticus</name>
    <dbReference type="NCBI Taxonomy" id="94138"/>
    <lineage>
        <taxon>Bacteria</taxon>
        <taxon>Bacillati</taxon>
        <taxon>Bacillota</taxon>
        <taxon>Bacilli</taxon>
        <taxon>Bacillales</taxon>
        <taxon>Staphylococcaceae</taxon>
        <taxon>Staphylococcus</taxon>
        <taxon>Staphylococcus cohnii species complex</taxon>
    </lineage>
</organism>
<dbReference type="GO" id="GO:0030313">
    <property type="term" value="C:cell envelope"/>
    <property type="evidence" value="ECO:0007669"/>
    <property type="project" value="UniProtKB-SubCell"/>
</dbReference>
<dbReference type="EMBL" id="BKAW01000007">
    <property type="protein sequence ID" value="GEQ03072.1"/>
    <property type="molecule type" value="Genomic_DNA"/>
</dbReference>
<dbReference type="InterPro" id="IPR014756">
    <property type="entry name" value="Ig_E-set"/>
</dbReference>
<dbReference type="GO" id="GO:0042597">
    <property type="term" value="C:periplasmic space"/>
    <property type="evidence" value="ECO:0007669"/>
    <property type="project" value="InterPro"/>
</dbReference>
<dbReference type="InterPro" id="IPR032694">
    <property type="entry name" value="CopC/D"/>
</dbReference>
<dbReference type="RefSeq" id="WP_103161520.1">
    <property type="nucleotide sequence ID" value="NZ_BKAW01000007.1"/>
</dbReference>
<evidence type="ECO:0000256" key="1">
    <source>
        <dbReference type="ARBA" id="ARBA00004196"/>
    </source>
</evidence>
<feature type="transmembrane region" description="Helical" evidence="5">
    <location>
        <begin position="190"/>
        <end position="208"/>
    </location>
</feature>
<keyword evidence="3" id="KW-0732">Signal</keyword>
<keyword evidence="5" id="KW-1133">Transmembrane helix</keyword>
<keyword evidence="5" id="KW-0472">Membrane</keyword>
<keyword evidence="4" id="KW-0186">Copper</keyword>